<name>U2FTX6_9GAMM</name>
<reference evidence="1 2" key="1">
    <citation type="journal article" date="2011" name="J. Bacteriol.">
        <title>Genome sequence of Salinisphaera shabanensis, a gammaproteobacterium from the harsh, variable environment of the brine-seawater interface of the Shaban Deep in the Red Sea.</title>
        <authorList>
            <person name="Antunes A."/>
            <person name="Alam I."/>
            <person name="Bajic V.B."/>
            <person name="Stingl U."/>
        </authorList>
    </citation>
    <scope>NUCLEOTIDE SEQUENCE [LARGE SCALE GENOMIC DNA]</scope>
    <source>
        <strain evidence="1 2">E1L3A</strain>
    </source>
</reference>
<protein>
    <submittedName>
        <fullName evidence="1">Uncharacterized protein</fullName>
    </submittedName>
</protein>
<organism evidence="1 2">
    <name type="scientific">Salinisphaera shabanensis E1L3A</name>
    <dbReference type="NCBI Taxonomy" id="1033802"/>
    <lineage>
        <taxon>Bacteria</taxon>
        <taxon>Pseudomonadati</taxon>
        <taxon>Pseudomonadota</taxon>
        <taxon>Gammaproteobacteria</taxon>
        <taxon>Salinisphaerales</taxon>
        <taxon>Salinisphaeraceae</taxon>
        <taxon>Salinisphaera</taxon>
    </lineage>
</organism>
<reference evidence="1 2" key="2">
    <citation type="journal article" date="2013" name="PLoS ONE">
        <title>INDIGO - INtegrated Data Warehouse of MIcrobial GenOmes with Examples from the Red Sea Extremophiles.</title>
        <authorList>
            <person name="Alam I."/>
            <person name="Antunes A."/>
            <person name="Kamau A.A."/>
            <person name="Ba Alawi W."/>
            <person name="Kalkatawi M."/>
            <person name="Stingl U."/>
            <person name="Bajic V.B."/>
        </authorList>
    </citation>
    <scope>NUCLEOTIDE SEQUENCE [LARGE SCALE GENOMIC DNA]</scope>
    <source>
        <strain evidence="1 2">E1L3A</strain>
    </source>
</reference>
<keyword evidence="2" id="KW-1185">Reference proteome</keyword>
<dbReference type="RefSeq" id="WP_021031535.1">
    <property type="nucleotide sequence ID" value="NZ_AFNV02000009.1"/>
</dbReference>
<accession>U2FTX6</accession>
<evidence type="ECO:0000313" key="2">
    <source>
        <dbReference type="Proteomes" id="UP000006242"/>
    </source>
</evidence>
<dbReference type="EMBL" id="AFNV02000009">
    <property type="protein sequence ID" value="ERJ19419.1"/>
    <property type="molecule type" value="Genomic_DNA"/>
</dbReference>
<gene>
    <name evidence="1" type="ORF">SSPSH_001487</name>
</gene>
<evidence type="ECO:0000313" key="1">
    <source>
        <dbReference type="EMBL" id="ERJ19419.1"/>
    </source>
</evidence>
<comment type="caution">
    <text evidence="1">The sequence shown here is derived from an EMBL/GenBank/DDBJ whole genome shotgun (WGS) entry which is preliminary data.</text>
</comment>
<sequence length="194" mass="22084">MSKEITPSIVRDIKVAAKRLGAALPNEKHTRLLDIAAHAISGAADYQQVVREAKAGLAKDKRFSKERMSYADWAEARATFRRGYWYFVPDKRAVVFEGEFAPYIFFLRQLGSTGALLDAALQIQKKKWPDEFRKDPRLLCPDYQVDHFLGLIDDLCRFYFDDSIQGVFSPGGRVITAVDWERAISEKAAMHPLN</sequence>
<dbReference type="Proteomes" id="UP000006242">
    <property type="component" value="Unassembled WGS sequence"/>
</dbReference>
<proteinExistence type="predicted"/>
<dbReference type="AlphaFoldDB" id="U2FTX6"/>